<proteinExistence type="predicted"/>
<protein>
    <recommendedName>
        <fullName evidence="6">Chromosome segregation ATPase</fullName>
    </recommendedName>
</protein>
<evidence type="ECO:0000256" key="1">
    <source>
        <dbReference type="SAM" id="Coils"/>
    </source>
</evidence>
<feature type="coiled-coil region" evidence="1">
    <location>
        <begin position="92"/>
        <end position="126"/>
    </location>
</feature>
<evidence type="ECO:0000313" key="5">
    <source>
        <dbReference type="Proteomes" id="UP001626536"/>
    </source>
</evidence>
<keyword evidence="1" id="KW-0175">Coiled coil</keyword>
<evidence type="ECO:0000256" key="2">
    <source>
        <dbReference type="SAM" id="MobiDB-lite"/>
    </source>
</evidence>
<name>A0ABZ0HTU7_9HYPH</name>
<feature type="transmembrane region" description="Helical" evidence="3">
    <location>
        <begin position="6"/>
        <end position="27"/>
    </location>
</feature>
<keyword evidence="3" id="KW-0472">Membrane</keyword>
<reference evidence="4 5" key="1">
    <citation type="submission" date="2023-10" db="EMBL/GenBank/DDBJ databases">
        <title>Novel methanotroph of the genus Methylocapsa from a subarctic wetland.</title>
        <authorList>
            <person name="Belova S.E."/>
            <person name="Oshkin I.Y."/>
            <person name="Miroshnikov K."/>
            <person name="Dedysh S.N."/>
        </authorList>
    </citation>
    <scope>NUCLEOTIDE SEQUENCE [LARGE SCALE GENOMIC DNA]</scope>
    <source>
        <strain evidence="4 5">RX1</strain>
    </source>
</reference>
<evidence type="ECO:0008006" key="6">
    <source>
        <dbReference type="Google" id="ProtNLM"/>
    </source>
</evidence>
<evidence type="ECO:0000313" key="4">
    <source>
        <dbReference type="EMBL" id="WOJ90643.1"/>
    </source>
</evidence>
<dbReference type="RefSeq" id="WP_407340229.1">
    <property type="nucleotide sequence ID" value="NZ_CP136862.1"/>
</dbReference>
<feature type="coiled-coil region" evidence="1">
    <location>
        <begin position="162"/>
        <end position="238"/>
    </location>
</feature>
<accession>A0ABZ0HTU7</accession>
<dbReference type="Proteomes" id="UP001626536">
    <property type="component" value="Chromosome"/>
</dbReference>
<gene>
    <name evidence="4" type="ORF">RZS28_04950</name>
</gene>
<keyword evidence="5" id="KW-1185">Reference proteome</keyword>
<feature type="compositionally biased region" description="Low complexity" evidence="2">
    <location>
        <begin position="351"/>
        <end position="363"/>
    </location>
</feature>
<keyword evidence="3" id="KW-0812">Transmembrane</keyword>
<sequence>MIEQAMVFALGFLIAGLIALAIAPAFWSRAIRLSRRRIEMQIPLSAREILAERDLLRAEFAVERRRLEQKFEGLNLARANDLGEFGRRATIIAEQQADLAALDRRNAEQEAELAALQRALAETTAAFATTETALYSASGLFQRRDAELLDARADLAAVRALSETQRARATALENEIAEQKKNLAAKSAEILRYEQELVSMRLEHDADLATLKVTAAKLADREEALKAAEKREMDLQRRSKQQVETTRAVERRHIEKIDRLRAAEAAAHQALADVRANCDSLTLELADLRQADGWRHAASVSPEREENMILRQKIHEIGAAIIRTANGSAAPALEDASTQDEDEALARHAGRALAKAGGAASSK</sequence>
<keyword evidence="3" id="KW-1133">Transmembrane helix</keyword>
<feature type="region of interest" description="Disordered" evidence="2">
    <location>
        <begin position="329"/>
        <end position="363"/>
    </location>
</feature>
<evidence type="ECO:0000256" key="3">
    <source>
        <dbReference type="SAM" id="Phobius"/>
    </source>
</evidence>
<organism evidence="4 5">
    <name type="scientific">Methylocapsa polymorpha</name>
    <dbReference type="NCBI Taxonomy" id="3080828"/>
    <lineage>
        <taxon>Bacteria</taxon>
        <taxon>Pseudomonadati</taxon>
        <taxon>Pseudomonadota</taxon>
        <taxon>Alphaproteobacteria</taxon>
        <taxon>Hyphomicrobiales</taxon>
        <taxon>Beijerinckiaceae</taxon>
        <taxon>Methylocapsa</taxon>
    </lineage>
</organism>
<dbReference type="EMBL" id="CP136862">
    <property type="protein sequence ID" value="WOJ90643.1"/>
    <property type="molecule type" value="Genomic_DNA"/>
</dbReference>